<dbReference type="AlphaFoldDB" id="A0A9N9TML6"/>
<feature type="coiled-coil region" evidence="1">
    <location>
        <begin position="362"/>
        <end position="392"/>
    </location>
</feature>
<evidence type="ECO:0000313" key="3">
    <source>
        <dbReference type="EMBL" id="CAG9856774.1"/>
    </source>
</evidence>
<evidence type="ECO:0000256" key="1">
    <source>
        <dbReference type="SAM" id="Coils"/>
    </source>
</evidence>
<proteinExistence type="predicted"/>
<dbReference type="SUPFAM" id="SSF54236">
    <property type="entry name" value="Ubiquitin-like"/>
    <property type="match status" value="1"/>
</dbReference>
<keyword evidence="1" id="KW-0175">Coiled coil</keyword>
<feature type="compositionally biased region" description="Polar residues" evidence="2">
    <location>
        <begin position="241"/>
        <end position="252"/>
    </location>
</feature>
<dbReference type="InterPro" id="IPR029071">
    <property type="entry name" value="Ubiquitin-like_domsf"/>
</dbReference>
<dbReference type="EMBL" id="OU900105">
    <property type="protein sequence ID" value="CAG9856774.1"/>
    <property type="molecule type" value="Genomic_DNA"/>
</dbReference>
<feature type="coiled-coil region" evidence="1">
    <location>
        <begin position="282"/>
        <end position="326"/>
    </location>
</feature>
<evidence type="ECO:0008006" key="5">
    <source>
        <dbReference type="Google" id="ProtNLM"/>
    </source>
</evidence>
<name>A0A9N9TML6_PHYSR</name>
<organism evidence="3 4">
    <name type="scientific">Phyllotreta striolata</name>
    <name type="common">Striped flea beetle</name>
    <name type="synonym">Crioceris striolata</name>
    <dbReference type="NCBI Taxonomy" id="444603"/>
    <lineage>
        <taxon>Eukaryota</taxon>
        <taxon>Metazoa</taxon>
        <taxon>Ecdysozoa</taxon>
        <taxon>Arthropoda</taxon>
        <taxon>Hexapoda</taxon>
        <taxon>Insecta</taxon>
        <taxon>Pterygota</taxon>
        <taxon>Neoptera</taxon>
        <taxon>Endopterygota</taxon>
        <taxon>Coleoptera</taxon>
        <taxon>Polyphaga</taxon>
        <taxon>Cucujiformia</taxon>
        <taxon>Chrysomeloidea</taxon>
        <taxon>Chrysomelidae</taxon>
        <taxon>Galerucinae</taxon>
        <taxon>Alticini</taxon>
        <taxon>Phyllotreta</taxon>
    </lineage>
</organism>
<dbReference type="PROSITE" id="PS50096">
    <property type="entry name" value="IQ"/>
    <property type="match status" value="1"/>
</dbReference>
<dbReference type="InterPro" id="IPR033593">
    <property type="entry name" value="N-RASSF"/>
</dbReference>
<sequence length="423" mass="49470">MMCLDDSRSRNLYDSDHDSVSSGEEIPVWVRGEQRWVSGVTEDTTCQEVVQVLLHDEERRGRPLSYSQQYQITERWRGVEQPLDDVSKILDIWNAWGTAQTEVKISLRRVKQDFQRPASRRTRCRSDSSTWSDRSAFKTIHPKRLQSLQNEKQPSSTEELLKLVLAQGEVIRRQLKKLRHSEHQIGYLEDKTHRARVRKHGSNYLLETYLKGLSEAVDPEQDTLIADKNSDSGVVTEGDSEQSNKQTRTAGTPSERFSPCSQDTNKDAKDEDSSSTVSEVTLKEQADLLEKINKLNRRLLKEEEALVKLEENFKKYQKRDEEKREKKENDDEVGETLSKLRTDMIKSSCEMQHNEIVLEETMEKLTDRRSFLENLHKELVDEDREHEMLQTLLFSKMQQMEIEKRRSKSQCFYQTKELLDTLV</sequence>
<protein>
    <recommendedName>
        <fullName evidence="5">Ras association domain-containing protein 10</fullName>
    </recommendedName>
</protein>
<feature type="region of interest" description="Disordered" evidence="2">
    <location>
        <begin position="224"/>
        <end position="279"/>
    </location>
</feature>
<reference evidence="3" key="1">
    <citation type="submission" date="2022-01" db="EMBL/GenBank/DDBJ databases">
        <authorList>
            <person name="King R."/>
        </authorList>
    </citation>
    <scope>NUCLEOTIDE SEQUENCE</scope>
</reference>
<keyword evidence="4" id="KW-1185">Reference proteome</keyword>
<gene>
    <name evidence="3" type="ORF">PHYEVI_LOCUS3192</name>
</gene>
<dbReference type="OrthoDB" id="10034447at2759"/>
<accession>A0A9N9TML6</accession>
<dbReference type="PANTHER" id="PTHR15286">
    <property type="entry name" value="RAS-ASSOCIATING DOMAIN CONTAINING PROTEIN"/>
    <property type="match status" value="1"/>
</dbReference>
<dbReference type="CDD" id="cd16123">
    <property type="entry name" value="RA_RASSF7_like"/>
    <property type="match status" value="1"/>
</dbReference>
<evidence type="ECO:0000256" key="2">
    <source>
        <dbReference type="SAM" id="MobiDB-lite"/>
    </source>
</evidence>
<dbReference type="Gene3D" id="3.10.20.90">
    <property type="entry name" value="Phosphatidylinositol 3-kinase Catalytic Subunit, Chain A, domain 1"/>
    <property type="match status" value="1"/>
</dbReference>
<dbReference type="Proteomes" id="UP001153712">
    <property type="component" value="Chromosome 12"/>
</dbReference>
<evidence type="ECO:0000313" key="4">
    <source>
        <dbReference type="Proteomes" id="UP001153712"/>
    </source>
</evidence>
<dbReference type="PANTHER" id="PTHR15286:SF1">
    <property type="entry name" value="FI07216P"/>
    <property type="match status" value="1"/>
</dbReference>